<keyword evidence="3" id="KW-1185">Reference proteome</keyword>
<evidence type="ECO:0000256" key="1">
    <source>
        <dbReference type="SAM" id="MobiDB-lite"/>
    </source>
</evidence>
<proteinExistence type="predicted"/>
<feature type="compositionally biased region" description="Basic and acidic residues" evidence="1">
    <location>
        <begin position="1"/>
        <end position="13"/>
    </location>
</feature>
<comment type="caution">
    <text evidence="2">The sequence shown here is derived from an EMBL/GenBank/DDBJ whole genome shotgun (WGS) entry which is preliminary data.</text>
</comment>
<feature type="compositionally biased region" description="Polar residues" evidence="1">
    <location>
        <begin position="141"/>
        <end position="152"/>
    </location>
</feature>
<feature type="region of interest" description="Disordered" evidence="1">
    <location>
        <begin position="375"/>
        <end position="399"/>
    </location>
</feature>
<dbReference type="GeneID" id="81358433"/>
<feature type="compositionally biased region" description="Basic and acidic residues" evidence="1">
    <location>
        <begin position="25"/>
        <end position="40"/>
    </location>
</feature>
<accession>A0A9W9KBA8</accession>
<evidence type="ECO:0000313" key="2">
    <source>
        <dbReference type="EMBL" id="KAJ5099960.1"/>
    </source>
</evidence>
<organism evidence="2 3">
    <name type="scientific">Penicillium argentinense</name>
    <dbReference type="NCBI Taxonomy" id="1131581"/>
    <lineage>
        <taxon>Eukaryota</taxon>
        <taxon>Fungi</taxon>
        <taxon>Dikarya</taxon>
        <taxon>Ascomycota</taxon>
        <taxon>Pezizomycotina</taxon>
        <taxon>Eurotiomycetes</taxon>
        <taxon>Eurotiomycetidae</taxon>
        <taxon>Eurotiales</taxon>
        <taxon>Aspergillaceae</taxon>
        <taxon>Penicillium</taxon>
    </lineage>
</organism>
<gene>
    <name evidence="2" type="ORF">N7532_006961</name>
</gene>
<dbReference type="OrthoDB" id="4179406at2759"/>
<dbReference type="EMBL" id="JAPQKI010000005">
    <property type="protein sequence ID" value="KAJ5099960.1"/>
    <property type="molecule type" value="Genomic_DNA"/>
</dbReference>
<dbReference type="AlphaFoldDB" id="A0A9W9KBA8"/>
<reference evidence="2" key="2">
    <citation type="journal article" date="2023" name="IMA Fungus">
        <title>Comparative genomic study of the Penicillium genus elucidates a diverse pangenome and 15 lateral gene transfer events.</title>
        <authorList>
            <person name="Petersen C."/>
            <person name="Sorensen T."/>
            <person name="Nielsen M.R."/>
            <person name="Sondergaard T.E."/>
            <person name="Sorensen J.L."/>
            <person name="Fitzpatrick D.A."/>
            <person name="Frisvad J.C."/>
            <person name="Nielsen K.L."/>
        </authorList>
    </citation>
    <scope>NUCLEOTIDE SEQUENCE</scope>
    <source>
        <strain evidence="2">IBT 30761</strain>
    </source>
</reference>
<feature type="region of interest" description="Disordered" evidence="1">
    <location>
        <begin position="419"/>
        <end position="447"/>
    </location>
</feature>
<feature type="compositionally biased region" description="Low complexity" evidence="1">
    <location>
        <begin position="422"/>
        <end position="446"/>
    </location>
</feature>
<feature type="region of interest" description="Disordered" evidence="1">
    <location>
        <begin position="123"/>
        <end position="152"/>
    </location>
</feature>
<evidence type="ECO:0000313" key="3">
    <source>
        <dbReference type="Proteomes" id="UP001149074"/>
    </source>
</evidence>
<protein>
    <submittedName>
        <fullName evidence="2">Uncharacterized protein</fullName>
    </submittedName>
</protein>
<dbReference type="Proteomes" id="UP001149074">
    <property type="component" value="Unassembled WGS sequence"/>
</dbReference>
<sequence length="486" mass="52869">MSTEPRSPDRSVLDESWVMASTVSLKDRNAEKKKEQDRQELATPTPPPRPRSAPSRDGDKLLSESSESLDSSSWSMSGPELIMPSIYEAPISEASWVAPDMRPAEAKRERDVPGMRKRRKVISEHLSEETKSNLAPENPDAGSSTPTKLQSKPQAILAHSPLNSLYRDQRALLRNAVNVLLGICILHLLLLPELIYQAQNLCHLPGINPHPSTPSHPITIKPEETIIASQTHLETIFTTSLETLTPLAHTLKESESMLRDLQSDLQHSFPDARNALTLEFQGSEKALRAASWEFDSLRADVRSAIDSLLASPPTQEPVGSSVARDTRLAAQLRRRAEYLDRLRAQIRSKTDSLSTRFSTLDDHLEAIDGIVSREERRSLMDAESGSGSSSGSTDGEGLQGVLDSLSSYASFGAKLLRGGSTGSDSRVGSTGTGTGSSASSASEAATLPRPSTTLALLRFAATHHLPVADSVVRLSRQLQDVQRARV</sequence>
<feature type="compositionally biased region" description="Low complexity" evidence="1">
    <location>
        <begin position="63"/>
        <end position="77"/>
    </location>
</feature>
<dbReference type="RefSeq" id="XP_056475613.1">
    <property type="nucleotide sequence ID" value="XM_056619454.1"/>
</dbReference>
<feature type="region of interest" description="Disordered" evidence="1">
    <location>
        <begin position="1"/>
        <end position="77"/>
    </location>
</feature>
<name>A0A9W9KBA8_9EURO</name>
<reference evidence="2" key="1">
    <citation type="submission" date="2022-11" db="EMBL/GenBank/DDBJ databases">
        <authorList>
            <person name="Petersen C."/>
        </authorList>
    </citation>
    <scope>NUCLEOTIDE SEQUENCE</scope>
    <source>
        <strain evidence="2">IBT 30761</strain>
    </source>
</reference>